<dbReference type="SUPFAM" id="SSF50104">
    <property type="entry name" value="Translation proteins SH3-like domain"/>
    <property type="match status" value="1"/>
</dbReference>
<evidence type="ECO:0000313" key="8">
    <source>
        <dbReference type="Proteomes" id="UP000823632"/>
    </source>
</evidence>
<dbReference type="GO" id="GO:0006412">
    <property type="term" value="P:translation"/>
    <property type="evidence" value="ECO:0007669"/>
    <property type="project" value="UniProtKB-UniRule"/>
</dbReference>
<dbReference type="FunFam" id="2.30.30.790:FF:000001">
    <property type="entry name" value="50S ribosomal protein L19"/>
    <property type="match status" value="1"/>
</dbReference>
<evidence type="ECO:0000256" key="4">
    <source>
        <dbReference type="ARBA" id="ARBA00035171"/>
    </source>
</evidence>
<dbReference type="Gene3D" id="2.30.30.790">
    <property type="match status" value="1"/>
</dbReference>
<dbReference type="EMBL" id="JADIND010000209">
    <property type="protein sequence ID" value="MBO8431586.1"/>
    <property type="molecule type" value="Genomic_DNA"/>
</dbReference>
<dbReference type="Pfam" id="PF01245">
    <property type="entry name" value="Ribosomal_L19"/>
    <property type="match status" value="1"/>
</dbReference>
<organism evidence="7 8">
    <name type="scientific">Candidatus Scatousia excrementipullorum</name>
    <dbReference type="NCBI Taxonomy" id="2840936"/>
    <lineage>
        <taxon>Bacteria</taxon>
        <taxon>Candidatus Scatousia</taxon>
    </lineage>
</organism>
<proteinExistence type="inferred from homology"/>
<reference evidence="7" key="1">
    <citation type="submission" date="2020-10" db="EMBL/GenBank/DDBJ databases">
        <authorList>
            <person name="Gilroy R."/>
        </authorList>
    </citation>
    <scope>NUCLEOTIDE SEQUENCE</scope>
    <source>
        <strain evidence="7">10192</strain>
    </source>
</reference>
<dbReference type="InterPro" id="IPR008991">
    <property type="entry name" value="Translation_prot_SH3-like_sf"/>
</dbReference>
<dbReference type="GO" id="GO:0003735">
    <property type="term" value="F:structural constituent of ribosome"/>
    <property type="evidence" value="ECO:0007669"/>
    <property type="project" value="InterPro"/>
</dbReference>
<dbReference type="NCBIfam" id="TIGR01024">
    <property type="entry name" value="rplS_bact"/>
    <property type="match status" value="1"/>
</dbReference>
<evidence type="ECO:0000313" key="7">
    <source>
        <dbReference type="EMBL" id="MBO8431586.1"/>
    </source>
</evidence>
<dbReference type="InterPro" id="IPR038657">
    <property type="entry name" value="Ribosomal_bL19_sf"/>
</dbReference>
<dbReference type="HAMAP" id="MF_00402">
    <property type="entry name" value="Ribosomal_bL19"/>
    <property type="match status" value="1"/>
</dbReference>
<dbReference type="PANTHER" id="PTHR15680:SF9">
    <property type="entry name" value="LARGE RIBOSOMAL SUBUNIT PROTEIN BL19M"/>
    <property type="match status" value="1"/>
</dbReference>
<dbReference type="PRINTS" id="PR00061">
    <property type="entry name" value="RIBOSOMALL19"/>
</dbReference>
<comment type="similarity">
    <text evidence="1 5 6">Belongs to the bacterial ribosomal protein bL19 family.</text>
</comment>
<gene>
    <name evidence="5 7" type="primary">rplS</name>
    <name evidence="7" type="ORF">IAC76_09390</name>
</gene>
<dbReference type="InterPro" id="IPR001857">
    <property type="entry name" value="Ribosomal_bL19"/>
</dbReference>
<evidence type="ECO:0000256" key="1">
    <source>
        <dbReference type="ARBA" id="ARBA00005781"/>
    </source>
</evidence>
<evidence type="ECO:0000256" key="3">
    <source>
        <dbReference type="ARBA" id="ARBA00023274"/>
    </source>
</evidence>
<sequence length="117" mass="13585">MNPIIEELEKPYMEKEVPDVNPGDTVRVFVRIVEGNKERIQAFEGTIIKKHGSGINKTITVRKVFQGVGVERVFLLHSPRIEKINIVRRGDVKRAKLYYLRERSGKATRIKEKIEKK</sequence>
<dbReference type="GO" id="GO:0022625">
    <property type="term" value="C:cytosolic large ribosomal subunit"/>
    <property type="evidence" value="ECO:0007669"/>
    <property type="project" value="TreeGrafter"/>
</dbReference>
<dbReference type="PROSITE" id="PS01015">
    <property type="entry name" value="RIBOSOMAL_L19"/>
    <property type="match status" value="1"/>
</dbReference>
<dbReference type="PIRSF" id="PIRSF002191">
    <property type="entry name" value="Ribosomal_L19"/>
    <property type="match status" value="1"/>
</dbReference>
<evidence type="ECO:0000256" key="5">
    <source>
        <dbReference type="HAMAP-Rule" id="MF_00402"/>
    </source>
</evidence>
<dbReference type="Proteomes" id="UP000823632">
    <property type="component" value="Unassembled WGS sequence"/>
</dbReference>
<dbReference type="AlphaFoldDB" id="A0A9D9H090"/>
<dbReference type="InterPro" id="IPR018257">
    <property type="entry name" value="Ribosomal_bL19_CS"/>
</dbReference>
<comment type="caution">
    <text evidence="7">The sequence shown here is derived from an EMBL/GenBank/DDBJ whole genome shotgun (WGS) entry which is preliminary data.</text>
</comment>
<evidence type="ECO:0000256" key="2">
    <source>
        <dbReference type="ARBA" id="ARBA00022980"/>
    </source>
</evidence>
<reference evidence="7" key="2">
    <citation type="journal article" date="2021" name="PeerJ">
        <title>Extensive microbial diversity within the chicken gut microbiome revealed by metagenomics and culture.</title>
        <authorList>
            <person name="Gilroy R."/>
            <person name="Ravi A."/>
            <person name="Getino M."/>
            <person name="Pursley I."/>
            <person name="Horton D.L."/>
            <person name="Alikhan N.F."/>
            <person name="Baker D."/>
            <person name="Gharbi K."/>
            <person name="Hall N."/>
            <person name="Watson M."/>
            <person name="Adriaenssens E.M."/>
            <person name="Foster-Nyarko E."/>
            <person name="Jarju S."/>
            <person name="Secka A."/>
            <person name="Antonio M."/>
            <person name="Oren A."/>
            <person name="Chaudhuri R.R."/>
            <person name="La Ragione R."/>
            <person name="Hildebrand F."/>
            <person name="Pallen M.J."/>
        </authorList>
    </citation>
    <scope>NUCLEOTIDE SEQUENCE</scope>
    <source>
        <strain evidence="7">10192</strain>
    </source>
</reference>
<accession>A0A9D9H090</accession>
<name>A0A9D9H090_9BACT</name>
<keyword evidence="3 5" id="KW-0687">Ribonucleoprotein</keyword>
<keyword evidence="2 5" id="KW-0689">Ribosomal protein</keyword>
<protein>
    <recommendedName>
        <fullName evidence="4 5">Large ribosomal subunit protein bL19</fullName>
    </recommendedName>
</protein>
<dbReference type="PANTHER" id="PTHR15680">
    <property type="entry name" value="RIBOSOMAL PROTEIN L19"/>
    <property type="match status" value="1"/>
</dbReference>
<comment type="function">
    <text evidence="5 6">This protein is located at the 30S-50S ribosomal subunit interface and may play a role in the structure and function of the aminoacyl-tRNA binding site.</text>
</comment>
<evidence type="ECO:0000256" key="6">
    <source>
        <dbReference type="RuleBase" id="RU000559"/>
    </source>
</evidence>